<organism evidence="1">
    <name type="scientific">uncultured Caudovirales phage</name>
    <dbReference type="NCBI Taxonomy" id="2100421"/>
    <lineage>
        <taxon>Viruses</taxon>
        <taxon>Duplodnaviria</taxon>
        <taxon>Heunggongvirae</taxon>
        <taxon>Uroviricota</taxon>
        <taxon>Caudoviricetes</taxon>
        <taxon>Peduoviridae</taxon>
        <taxon>Maltschvirus</taxon>
        <taxon>Maltschvirus maltsch</taxon>
    </lineage>
</organism>
<accession>A0A6J7XB60</accession>
<reference evidence="1" key="1">
    <citation type="submission" date="2020-05" db="EMBL/GenBank/DDBJ databases">
        <authorList>
            <person name="Chiriac C."/>
            <person name="Salcher M."/>
            <person name="Ghai R."/>
            <person name="Kavagutti S V."/>
        </authorList>
    </citation>
    <scope>NUCLEOTIDE SEQUENCE</scope>
</reference>
<sequence length="48" mass="5706">MTLDELISAIERLQSIYDRMDDEDQREAKQFVRWAIKHLADKVWSAAL</sequence>
<protein>
    <submittedName>
        <fullName evidence="1">Uncharacterized protein</fullName>
    </submittedName>
</protein>
<dbReference type="EMBL" id="LR798337">
    <property type="protein sequence ID" value="CAB5224847.1"/>
    <property type="molecule type" value="Genomic_DNA"/>
</dbReference>
<gene>
    <name evidence="1" type="ORF">UFOVP740_20</name>
</gene>
<proteinExistence type="predicted"/>
<evidence type="ECO:0000313" key="1">
    <source>
        <dbReference type="EMBL" id="CAB5224847.1"/>
    </source>
</evidence>
<name>A0A6J7XB60_9CAUD</name>